<comment type="caution">
    <text evidence="2">The sequence shown here is derived from an EMBL/GenBank/DDBJ whole genome shotgun (WGS) entry which is preliminary data.</text>
</comment>
<feature type="compositionally biased region" description="Polar residues" evidence="1">
    <location>
        <begin position="160"/>
        <end position="182"/>
    </location>
</feature>
<dbReference type="AlphaFoldDB" id="A0A1J9PC22"/>
<feature type="compositionally biased region" description="Polar residues" evidence="1">
    <location>
        <begin position="205"/>
        <end position="223"/>
    </location>
</feature>
<gene>
    <name evidence="2" type="ORF">AJ78_05549</name>
</gene>
<feature type="compositionally biased region" description="Basic and acidic residues" evidence="1">
    <location>
        <begin position="323"/>
        <end position="334"/>
    </location>
</feature>
<feature type="compositionally biased region" description="Polar residues" evidence="1">
    <location>
        <begin position="336"/>
        <end position="353"/>
    </location>
</feature>
<evidence type="ECO:0000313" key="2">
    <source>
        <dbReference type="EMBL" id="OJD14072.1"/>
    </source>
</evidence>
<feature type="compositionally biased region" description="Low complexity" evidence="1">
    <location>
        <begin position="79"/>
        <end position="89"/>
    </location>
</feature>
<accession>A0A1J9PC22</accession>
<dbReference type="VEuPathDB" id="FungiDB:AJ78_05549"/>
<feature type="region of interest" description="Disordered" evidence="1">
    <location>
        <begin position="470"/>
        <end position="524"/>
    </location>
</feature>
<dbReference type="OrthoDB" id="2555519at2759"/>
<evidence type="ECO:0000313" key="3">
    <source>
        <dbReference type="Proteomes" id="UP000182235"/>
    </source>
</evidence>
<dbReference type="STRING" id="1447872.A0A1J9PC22"/>
<dbReference type="Proteomes" id="UP000182235">
    <property type="component" value="Unassembled WGS sequence"/>
</dbReference>
<sequence>MRDQLLCPPPSNPRVPAVKMAPEKHPTSQQTKPFTPTMSTAFRATKNPLTPKLAGYTPTRTTRKTGSTEPVPQLGNGISRPPTSTPTSTVLSANVTPRSGLRLSRRDGNSSPAEISPAPQYALRPVINAVPQPESPLDQIPKRDSPAGSTPRPARAKSVVNETHMLTPTSRPDSSCGTSVASSMFFHADDTRSPPSRSDVDTRLQKPSATTTTFLYADGTTSDSCHREAPRLASSSDKPPRIPLLRQPDAIVAPRSKQPYASATLPRDSQIPRHDRTPASSHPSPTLGQDGRRDQHSPNQHDISLEGMRRPSHTKSSSMDASEYGKHPKHDLQKQDLPTNLSGAFPYLTSSEHQPGPNAPSRDPRTRVVSGCSSSSLDNTPVSVTGRHSPVKDDTPRNSEIDKMNELASNARRERKVLDLEISNSSLLAINRTLEREMRKQSAELRRYRRLTRSGRLSMTDSVVSMSGRRTLSIVGETGDEPSDMSLMENSEDDFSDSSDDESTPSHDGTPNPNDTTEHDAKHRTKDEKRFILDLTKHQQLLIDSQKLNQSIKRCLGWTDSLIEEAKKALDYHVRVSDIDIGGRVLAPDEIEGDAQGGRGLLSPTSEIDELYSPPRTRHLSPSDISLPDSD</sequence>
<reference evidence="2 3" key="1">
    <citation type="submission" date="2015-07" db="EMBL/GenBank/DDBJ databases">
        <title>Emmonsia species relationships and genome sequence.</title>
        <authorList>
            <consortium name="The Broad Institute Genomics Platform"/>
            <person name="Cuomo C.A."/>
            <person name="Munoz J.F."/>
            <person name="Imamovic A."/>
            <person name="Priest M.E."/>
            <person name="Young S."/>
            <person name="Clay O.K."/>
            <person name="McEwen J.G."/>
        </authorList>
    </citation>
    <scope>NUCLEOTIDE SEQUENCE [LARGE SCALE GENOMIC DNA]</scope>
    <source>
        <strain evidence="2 3">UAMH 9510</strain>
    </source>
</reference>
<dbReference type="PANTHER" id="PTHR38701">
    <property type="entry name" value="CHROMOSOME 8, WHOLE GENOME SHOTGUN SEQUENCE"/>
    <property type="match status" value="1"/>
</dbReference>
<feature type="compositionally biased region" description="Basic and acidic residues" evidence="1">
    <location>
        <begin position="390"/>
        <end position="405"/>
    </location>
</feature>
<evidence type="ECO:0000256" key="1">
    <source>
        <dbReference type="SAM" id="MobiDB-lite"/>
    </source>
</evidence>
<feature type="compositionally biased region" description="Low complexity" evidence="1">
    <location>
        <begin position="57"/>
        <end position="68"/>
    </location>
</feature>
<feature type="compositionally biased region" description="Basic and acidic residues" evidence="1">
    <location>
        <begin position="187"/>
        <end position="204"/>
    </location>
</feature>
<feature type="compositionally biased region" description="Polar residues" evidence="1">
    <location>
        <begin position="506"/>
        <end position="515"/>
    </location>
</feature>
<proteinExistence type="predicted"/>
<dbReference type="PANTHER" id="PTHR38701:SF1">
    <property type="entry name" value="UP-REGULATED DURING SEPTATION PROTEIN 1 DOMAIN-CONTAINING PROTEIN"/>
    <property type="match status" value="1"/>
</dbReference>
<protein>
    <submittedName>
        <fullName evidence="2">Uncharacterized protein</fullName>
    </submittedName>
</protein>
<feature type="compositionally biased region" description="Low complexity" evidence="1">
    <location>
        <begin position="620"/>
        <end position="631"/>
    </location>
</feature>
<feature type="compositionally biased region" description="Polar residues" evidence="1">
    <location>
        <begin position="27"/>
        <end position="42"/>
    </location>
</feature>
<keyword evidence="3" id="KW-1185">Reference proteome</keyword>
<feature type="compositionally biased region" description="Polar residues" evidence="1">
    <location>
        <begin position="371"/>
        <end position="383"/>
    </location>
</feature>
<feature type="compositionally biased region" description="Polar residues" evidence="1">
    <location>
        <begin position="278"/>
        <end position="287"/>
    </location>
</feature>
<feature type="region of interest" description="Disordered" evidence="1">
    <location>
        <begin position="1"/>
        <end position="408"/>
    </location>
</feature>
<feature type="compositionally biased region" description="Acidic residues" evidence="1">
    <location>
        <begin position="490"/>
        <end position="503"/>
    </location>
</feature>
<feature type="region of interest" description="Disordered" evidence="1">
    <location>
        <begin position="590"/>
        <end position="631"/>
    </location>
</feature>
<organism evidence="2 3">
    <name type="scientific">Emergomyces pasteurianus Ep9510</name>
    <dbReference type="NCBI Taxonomy" id="1447872"/>
    <lineage>
        <taxon>Eukaryota</taxon>
        <taxon>Fungi</taxon>
        <taxon>Dikarya</taxon>
        <taxon>Ascomycota</taxon>
        <taxon>Pezizomycotina</taxon>
        <taxon>Eurotiomycetes</taxon>
        <taxon>Eurotiomycetidae</taxon>
        <taxon>Onygenales</taxon>
        <taxon>Ajellomycetaceae</taxon>
        <taxon>Emergomyces</taxon>
    </lineage>
</organism>
<name>A0A1J9PC22_9EURO</name>
<dbReference type="EMBL" id="LGRN01000246">
    <property type="protein sequence ID" value="OJD14072.1"/>
    <property type="molecule type" value="Genomic_DNA"/>
</dbReference>